<evidence type="ECO:0008006" key="9">
    <source>
        <dbReference type="Google" id="ProtNLM"/>
    </source>
</evidence>
<evidence type="ECO:0000256" key="5">
    <source>
        <dbReference type="ARBA" id="ARBA00023002"/>
    </source>
</evidence>
<keyword evidence="8" id="KW-1185">Reference proteome</keyword>
<keyword evidence="3" id="KW-0285">Flavoprotein</keyword>
<dbReference type="PANTHER" id="PTHR42877">
    <property type="entry name" value="L-ORNITHINE N(5)-MONOOXYGENASE-RELATED"/>
    <property type="match status" value="1"/>
</dbReference>
<feature type="region of interest" description="Disordered" evidence="6">
    <location>
        <begin position="1"/>
        <end position="37"/>
    </location>
</feature>
<dbReference type="InterPro" id="IPR051209">
    <property type="entry name" value="FAD-bind_Monooxygenase_sf"/>
</dbReference>
<dbReference type="EMBL" id="JAVRRG010000122">
    <property type="protein sequence ID" value="KAK5083297.1"/>
    <property type="molecule type" value="Genomic_DNA"/>
</dbReference>
<dbReference type="InterPro" id="IPR036188">
    <property type="entry name" value="FAD/NAD-bd_sf"/>
</dbReference>
<evidence type="ECO:0000256" key="4">
    <source>
        <dbReference type="ARBA" id="ARBA00022827"/>
    </source>
</evidence>
<evidence type="ECO:0000313" key="8">
    <source>
        <dbReference type="Proteomes" id="UP001345013"/>
    </source>
</evidence>
<accession>A0ABR0K204</accession>
<evidence type="ECO:0000256" key="6">
    <source>
        <dbReference type="SAM" id="MobiDB-lite"/>
    </source>
</evidence>
<proteinExistence type="inferred from homology"/>
<keyword evidence="5" id="KW-0560">Oxidoreductase</keyword>
<dbReference type="Pfam" id="PF00743">
    <property type="entry name" value="FMO-like"/>
    <property type="match status" value="1"/>
</dbReference>
<evidence type="ECO:0000256" key="1">
    <source>
        <dbReference type="ARBA" id="ARBA00001974"/>
    </source>
</evidence>
<feature type="compositionally biased region" description="Polar residues" evidence="6">
    <location>
        <begin position="1"/>
        <end position="12"/>
    </location>
</feature>
<comment type="similarity">
    <text evidence="2">Belongs to the FAD-binding monooxygenase family.</text>
</comment>
<dbReference type="Gene3D" id="3.50.50.60">
    <property type="entry name" value="FAD/NAD(P)-binding domain"/>
    <property type="match status" value="2"/>
</dbReference>
<evidence type="ECO:0000256" key="2">
    <source>
        <dbReference type="ARBA" id="ARBA00010139"/>
    </source>
</evidence>
<reference evidence="7 8" key="1">
    <citation type="submission" date="2023-08" db="EMBL/GenBank/DDBJ databases">
        <title>Black Yeasts Isolated from many extreme environments.</title>
        <authorList>
            <person name="Coleine C."/>
            <person name="Stajich J.E."/>
            <person name="Selbmann L."/>
        </authorList>
    </citation>
    <scope>NUCLEOTIDE SEQUENCE [LARGE SCALE GENOMIC DNA]</scope>
    <source>
        <strain evidence="7 8">CCFEE 5885</strain>
    </source>
</reference>
<evidence type="ECO:0000256" key="3">
    <source>
        <dbReference type="ARBA" id="ARBA00022630"/>
    </source>
</evidence>
<keyword evidence="4" id="KW-0274">FAD</keyword>
<organism evidence="7 8">
    <name type="scientific">Lithohypha guttulata</name>
    <dbReference type="NCBI Taxonomy" id="1690604"/>
    <lineage>
        <taxon>Eukaryota</taxon>
        <taxon>Fungi</taxon>
        <taxon>Dikarya</taxon>
        <taxon>Ascomycota</taxon>
        <taxon>Pezizomycotina</taxon>
        <taxon>Eurotiomycetes</taxon>
        <taxon>Chaetothyriomycetidae</taxon>
        <taxon>Chaetothyriales</taxon>
        <taxon>Trichomeriaceae</taxon>
        <taxon>Lithohypha</taxon>
    </lineage>
</organism>
<protein>
    <recommendedName>
        <fullName evidence="9">Flavin-containing monooxygenase</fullName>
    </recommendedName>
</protein>
<comment type="cofactor">
    <cofactor evidence="1">
        <name>FAD</name>
        <dbReference type="ChEBI" id="CHEBI:57692"/>
    </cofactor>
</comment>
<dbReference type="Proteomes" id="UP001345013">
    <property type="component" value="Unassembled WGS sequence"/>
</dbReference>
<sequence length="597" mass="68792">MSTNMMNGNHTATEYPGGQPSGTSHRNDSQPATTNGFDLSDLFEDIPAYTPRRKLKVVTVGAGFSGLLFAHKLQHQYPDMQNMIEHKILECRTELGGTWLVNTYPGIQCDVPAHIYAFPFDPNPDWSHFYASGKEIHEYLVRTTKKWNLDRDIQFSTRLQEARWIADRGQYKLTLLKDEKEEVEYADVLVSGQGILNNWKWPSIPGLHDFKGEKTHSAYWNHVHDYSNKRVAVIGNGSSGIQIIPQMAKLPGTTIISFQRKPTYIYYRMPPSKLLGRPNISGNPEYTEEDRRKFREEPGAHRAHRRLLVHRINKAFKMFVKDSPQSEEATRLAREQMAEKLNHDPRLCKALIPEWSLGCRRITPGEGYLESFLRDNVHLTQSHIKQIKANSILTEDGTEHEVDVIVCATGFEVSFRPQFKLYGTQDKESHSGEQYELGKLWEDEAESYMSICAPHMPSYFMFGGPNAVIAHGSLIEAFNWTADYIVSWLYKMATENIKSVTPRQDAIDEFVAYGDQVHKGLVWTDKCQSWYKKNRVDGRVTACFGGSAMLYKQLISNLRPEDFEVEYRERNRFMFMGNGFMDFEFDDEADLAWYIER</sequence>
<evidence type="ECO:0000313" key="7">
    <source>
        <dbReference type="EMBL" id="KAK5083297.1"/>
    </source>
</evidence>
<name>A0ABR0K204_9EURO</name>
<dbReference type="SUPFAM" id="SSF51905">
    <property type="entry name" value="FAD/NAD(P)-binding domain"/>
    <property type="match status" value="3"/>
</dbReference>
<gene>
    <name evidence="7" type="ORF">LTR24_007794</name>
</gene>
<comment type="caution">
    <text evidence="7">The sequence shown here is derived from an EMBL/GenBank/DDBJ whole genome shotgun (WGS) entry which is preliminary data.</text>
</comment>
<dbReference type="InterPro" id="IPR020946">
    <property type="entry name" value="Flavin_mOase-like"/>
</dbReference>
<feature type="compositionally biased region" description="Polar residues" evidence="6">
    <location>
        <begin position="21"/>
        <end position="37"/>
    </location>
</feature>
<dbReference type="PANTHER" id="PTHR42877:SF2">
    <property type="entry name" value="FAD_NAD(P)-BINDING DOMAIN-CONTAINING PROTEIN"/>
    <property type="match status" value="1"/>
</dbReference>